<sequence>MALVVGIVRSPEEAFRASLGGLEIWWKTVFPGLLPPLMLAELLAASGLLHGIAALGSPLFRRLFRLPAAAGWVAAFGWTAGLPAGARETARLRERGLVRGREAESLLLLSHMPNPFLVIVVVGSGFLQAPAYGWAIAAGLWISGIATGMLWPRLSGNESNTTEAAGEPPIDGDVSHQPSGSALRRAYRAMQEARLADARPFGKQTADAVTSAVATLFAIGGLMMMSAVLLRIVQTALPGTDAWLTIPSLYEMHLGAYASGRSALFESAPAKAAALIAAALAWSGLSGLLQARAAWSGSRFPWPRFIAGRLLHAALALVATYPLAIAAERGWFAPLTPVWRGFAGPLAATEPAAGPLPSGWALLPGTTLAAVACLGIFVLLALLAALISPRRRGGDKRPK</sequence>
<dbReference type="EMBL" id="JAPDHZ010000004">
    <property type="protein sequence ID" value="MDG0793472.1"/>
    <property type="molecule type" value="Genomic_DNA"/>
</dbReference>
<dbReference type="AlphaFoldDB" id="A0A9X4KNU2"/>
<feature type="transmembrane region" description="Helical" evidence="1">
    <location>
        <begin position="272"/>
        <end position="289"/>
    </location>
</feature>
<feature type="transmembrane region" description="Helical" evidence="1">
    <location>
        <begin position="106"/>
        <end position="126"/>
    </location>
</feature>
<keyword evidence="3" id="KW-1185">Reference proteome</keyword>
<feature type="transmembrane region" description="Helical" evidence="1">
    <location>
        <begin position="132"/>
        <end position="151"/>
    </location>
</feature>
<organism evidence="2 3">
    <name type="scientific">Cohnella ginsengisoli</name>
    <dbReference type="NCBI Taxonomy" id="425004"/>
    <lineage>
        <taxon>Bacteria</taxon>
        <taxon>Bacillati</taxon>
        <taxon>Bacillota</taxon>
        <taxon>Bacilli</taxon>
        <taxon>Bacillales</taxon>
        <taxon>Paenibacillaceae</taxon>
        <taxon>Cohnella</taxon>
    </lineage>
</organism>
<evidence type="ECO:0000256" key="1">
    <source>
        <dbReference type="SAM" id="Phobius"/>
    </source>
</evidence>
<feature type="transmembrane region" description="Helical" evidence="1">
    <location>
        <begin position="310"/>
        <end position="327"/>
    </location>
</feature>
<accession>A0A9X4KNU2</accession>
<keyword evidence="1" id="KW-0812">Transmembrane</keyword>
<dbReference type="RefSeq" id="WP_277567248.1">
    <property type="nucleotide sequence ID" value="NZ_JAPDHZ010000004.1"/>
</dbReference>
<feature type="transmembrane region" description="Helical" evidence="1">
    <location>
        <begin position="367"/>
        <end position="387"/>
    </location>
</feature>
<dbReference type="Proteomes" id="UP001153387">
    <property type="component" value="Unassembled WGS sequence"/>
</dbReference>
<evidence type="ECO:0000313" key="2">
    <source>
        <dbReference type="EMBL" id="MDG0793472.1"/>
    </source>
</evidence>
<gene>
    <name evidence="2" type="ORF">OMP38_23520</name>
</gene>
<protein>
    <submittedName>
        <fullName evidence="2">Nucleoside recognition domain-containing protein</fullName>
    </submittedName>
</protein>
<evidence type="ECO:0000313" key="3">
    <source>
        <dbReference type="Proteomes" id="UP001153387"/>
    </source>
</evidence>
<feature type="transmembrane region" description="Helical" evidence="1">
    <location>
        <begin position="37"/>
        <end position="60"/>
    </location>
</feature>
<feature type="transmembrane region" description="Helical" evidence="1">
    <location>
        <begin position="208"/>
        <end position="233"/>
    </location>
</feature>
<keyword evidence="1" id="KW-0472">Membrane</keyword>
<feature type="transmembrane region" description="Helical" evidence="1">
    <location>
        <begin position="66"/>
        <end position="85"/>
    </location>
</feature>
<reference evidence="2 3" key="1">
    <citation type="submission" date="2022-10" db="EMBL/GenBank/DDBJ databases">
        <title>Comparative genomic analysis of Cohnella hashimotonis sp. nov., isolated from the International Space Station.</title>
        <authorList>
            <person name="Simpson A."/>
            <person name="Venkateswaran K."/>
        </authorList>
    </citation>
    <scope>NUCLEOTIDE SEQUENCE [LARGE SCALE GENOMIC DNA]</scope>
    <source>
        <strain evidence="2 3">DSM 18997</strain>
    </source>
</reference>
<comment type="caution">
    <text evidence="2">The sequence shown here is derived from an EMBL/GenBank/DDBJ whole genome shotgun (WGS) entry which is preliminary data.</text>
</comment>
<proteinExistence type="predicted"/>
<keyword evidence="1" id="KW-1133">Transmembrane helix</keyword>
<name>A0A9X4KNU2_9BACL</name>